<accession>I3T1H5</accession>
<organism evidence="2">
    <name type="scientific">Lotus japonicus</name>
    <name type="common">Lotus corniculatus var. japonicus</name>
    <dbReference type="NCBI Taxonomy" id="34305"/>
    <lineage>
        <taxon>Eukaryota</taxon>
        <taxon>Viridiplantae</taxon>
        <taxon>Streptophyta</taxon>
        <taxon>Embryophyta</taxon>
        <taxon>Tracheophyta</taxon>
        <taxon>Spermatophyta</taxon>
        <taxon>Magnoliopsida</taxon>
        <taxon>eudicotyledons</taxon>
        <taxon>Gunneridae</taxon>
        <taxon>Pentapetalae</taxon>
        <taxon>rosids</taxon>
        <taxon>fabids</taxon>
        <taxon>Fabales</taxon>
        <taxon>Fabaceae</taxon>
        <taxon>Papilionoideae</taxon>
        <taxon>50 kb inversion clade</taxon>
        <taxon>NPAAA clade</taxon>
        <taxon>Hologalegina</taxon>
        <taxon>robinioid clade</taxon>
        <taxon>Loteae</taxon>
        <taxon>Lotus</taxon>
    </lineage>
</organism>
<sequence length="140" mass="15927">MGNSYLAHLVVLLSFLGMLLTPSSCQDDSDEYDATTAVYIVTLKQAPTSHNQDALTRVIGHHFRNGVSRRNRHHRTRYLIPSIIFILKLYRVSFQSFWVRPKYPPPTTITNSFAEGAHTKRVTAGHMFSFIAMSEDQTLT</sequence>
<evidence type="ECO:0008006" key="3">
    <source>
        <dbReference type="Google" id="ProtNLM"/>
    </source>
</evidence>
<protein>
    <recommendedName>
        <fullName evidence="3">Inhibitor I9 domain-containing protein</fullName>
    </recommendedName>
</protein>
<evidence type="ECO:0000313" key="2">
    <source>
        <dbReference type="EMBL" id="AFK46367.1"/>
    </source>
</evidence>
<feature type="signal peptide" evidence="1">
    <location>
        <begin position="1"/>
        <end position="25"/>
    </location>
</feature>
<feature type="chain" id="PRO_5003679182" description="Inhibitor I9 domain-containing protein" evidence="1">
    <location>
        <begin position="26"/>
        <end position="140"/>
    </location>
</feature>
<reference evidence="2" key="1">
    <citation type="submission" date="2012-05" db="EMBL/GenBank/DDBJ databases">
        <authorList>
            <person name="Krishnakumar V."/>
            <person name="Cheung F."/>
            <person name="Xiao Y."/>
            <person name="Chan A."/>
            <person name="Moskal W.A."/>
            <person name="Town C.D."/>
        </authorList>
    </citation>
    <scope>NUCLEOTIDE SEQUENCE</scope>
</reference>
<dbReference type="EMBL" id="BT146573">
    <property type="protein sequence ID" value="AFK46367.1"/>
    <property type="molecule type" value="mRNA"/>
</dbReference>
<name>I3T1H5_LOTJA</name>
<proteinExistence type="evidence at transcript level"/>
<keyword evidence="1" id="KW-0732">Signal</keyword>
<dbReference type="AlphaFoldDB" id="I3T1H5"/>
<evidence type="ECO:0000256" key="1">
    <source>
        <dbReference type="SAM" id="SignalP"/>
    </source>
</evidence>